<dbReference type="PRINTS" id="PR00959">
    <property type="entry name" value="MEVGALKINASE"/>
</dbReference>
<evidence type="ECO:0000256" key="5">
    <source>
        <dbReference type="ARBA" id="ARBA00022777"/>
    </source>
</evidence>
<dbReference type="RefSeq" id="WP_071793269.1">
    <property type="nucleotide sequence ID" value="NZ_LZDD01000001.1"/>
</dbReference>
<keyword evidence="5 12" id="KW-0418">Kinase</keyword>
<dbReference type="Pfam" id="PF08544">
    <property type="entry name" value="GHMP_kinases_C"/>
    <property type="match status" value="1"/>
</dbReference>
<dbReference type="SUPFAM" id="SSF54211">
    <property type="entry name" value="Ribosomal protein S5 domain 2-like"/>
    <property type="match status" value="1"/>
</dbReference>
<protein>
    <submittedName>
        <fullName evidence="12">Mevalonate kinase</fullName>
    </submittedName>
</protein>
<evidence type="ECO:0000256" key="9">
    <source>
        <dbReference type="ARBA" id="ARBA00029438"/>
    </source>
</evidence>
<evidence type="ECO:0000256" key="7">
    <source>
        <dbReference type="ARBA" id="ARBA00022842"/>
    </source>
</evidence>
<dbReference type="InterPro" id="IPR006204">
    <property type="entry name" value="GHMP_kinase_N_dom"/>
</dbReference>
<evidence type="ECO:0000313" key="13">
    <source>
        <dbReference type="Proteomes" id="UP000182015"/>
    </source>
</evidence>
<evidence type="ECO:0000313" key="12">
    <source>
        <dbReference type="EMBL" id="OJF72585.1"/>
    </source>
</evidence>
<evidence type="ECO:0000259" key="11">
    <source>
        <dbReference type="Pfam" id="PF08544"/>
    </source>
</evidence>
<dbReference type="PANTHER" id="PTHR43290:SF2">
    <property type="entry name" value="MEVALONATE KINASE"/>
    <property type="match status" value="1"/>
</dbReference>
<dbReference type="GO" id="GO:0004496">
    <property type="term" value="F:mevalonate kinase activity"/>
    <property type="evidence" value="ECO:0007669"/>
    <property type="project" value="InterPro"/>
</dbReference>
<dbReference type="EMBL" id="LZDD01000001">
    <property type="protein sequence ID" value="OJF72585.1"/>
    <property type="molecule type" value="Genomic_DNA"/>
</dbReference>
<name>A0A1L8MPH7_9STRE</name>
<keyword evidence="3" id="KW-0808">Transferase</keyword>
<keyword evidence="1" id="KW-0963">Cytoplasm</keyword>
<proteinExistence type="predicted"/>
<dbReference type="InterPro" id="IPR036554">
    <property type="entry name" value="GHMP_kinase_C_sf"/>
</dbReference>
<dbReference type="NCBIfam" id="TIGR00549">
    <property type="entry name" value="mevalon_kin"/>
    <property type="match status" value="1"/>
</dbReference>
<dbReference type="InterPro" id="IPR014721">
    <property type="entry name" value="Ribsml_uS5_D2-typ_fold_subgr"/>
</dbReference>
<evidence type="ECO:0000256" key="2">
    <source>
        <dbReference type="ARBA" id="ARBA00022516"/>
    </source>
</evidence>
<dbReference type="PANTHER" id="PTHR43290">
    <property type="entry name" value="MEVALONATE KINASE"/>
    <property type="match status" value="1"/>
</dbReference>
<feature type="domain" description="GHMP kinase N-terminal" evidence="10">
    <location>
        <begin position="62"/>
        <end position="139"/>
    </location>
</feature>
<organism evidence="12 13">
    <name type="scientific">Streptococcus bovimastitidis</name>
    <dbReference type="NCBI Taxonomy" id="1856638"/>
    <lineage>
        <taxon>Bacteria</taxon>
        <taxon>Bacillati</taxon>
        <taxon>Bacillota</taxon>
        <taxon>Bacilli</taxon>
        <taxon>Lactobacillales</taxon>
        <taxon>Streptococcaceae</taxon>
        <taxon>Streptococcus</taxon>
    </lineage>
</organism>
<comment type="pathway">
    <text evidence="9">Isoprenoid biosynthesis; isopentenyl diphosphate biosynthesis via mevalonate pathway; isopentenyl diphosphate from (R)-mevalonate: step 1/3.</text>
</comment>
<dbReference type="InterPro" id="IPR006205">
    <property type="entry name" value="Mev_gal_kin"/>
</dbReference>
<feature type="domain" description="GHMP kinase C-terminal" evidence="11">
    <location>
        <begin position="205"/>
        <end position="283"/>
    </location>
</feature>
<keyword evidence="2" id="KW-0444">Lipid biosynthesis</keyword>
<evidence type="ECO:0000256" key="1">
    <source>
        <dbReference type="ARBA" id="ARBA00022490"/>
    </source>
</evidence>
<dbReference type="GO" id="GO:0005829">
    <property type="term" value="C:cytosol"/>
    <property type="evidence" value="ECO:0007669"/>
    <property type="project" value="TreeGrafter"/>
</dbReference>
<dbReference type="OrthoDB" id="9764892at2"/>
<dbReference type="InterPro" id="IPR020568">
    <property type="entry name" value="Ribosomal_Su5_D2-typ_SF"/>
</dbReference>
<dbReference type="InterPro" id="IPR013750">
    <property type="entry name" value="GHMP_kinase_C_dom"/>
</dbReference>
<evidence type="ECO:0000259" key="10">
    <source>
        <dbReference type="Pfam" id="PF00288"/>
    </source>
</evidence>
<dbReference type="STRING" id="1856638.A9Q68_03295"/>
<comment type="caution">
    <text evidence="12">The sequence shown here is derived from an EMBL/GenBank/DDBJ whole genome shotgun (WGS) entry which is preliminary data.</text>
</comment>
<evidence type="ECO:0000256" key="6">
    <source>
        <dbReference type="ARBA" id="ARBA00022840"/>
    </source>
</evidence>
<keyword evidence="4" id="KW-0547">Nucleotide-binding</keyword>
<dbReference type="Pfam" id="PF00288">
    <property type="entry name" value="GHMP_kinases_N"/>
    <property type="match status" value="1"/>
</dbReference>
<dbReference type="Proteomes" id="UP000182015">
    <property type="component" value="Unassembled WGS sequence"/>
</dbReference>
<dbReference type="GO" id="GO:0019287">
    <property type="term" value="P:isopentenyl diphosphate biosynthetic process, mevalonate pathway"/>
    <property type="evidence" value="ECO:0007669"/>
    <property type="project" value="UniProtKB-UniPathway"/>
</dbReference>
<keyword evidence="8" id="KW-0443">Lipid metabolism</keyword>
<evidence type="ECO:0000256" key="3">
    <source>
        <dbReference type="ARBA" id="ARBA00022679"/>
    </source>
</evidence>
<dbReference type="Gene3D" id="3.30.70.890">
    <property type="entry name" value="GHMP kinase, C-terminal domain"/>
    <property type="match status" value="1"/>
</dbReference>
<keyword evidence="7" id="KW-0460">Magnesium</keyword>
<dbReference type="GO" id="GO:0005524">
    <property type="term" value="F:ATP binding"/>
    <property type="evidence" value="ECO:0007669"/>
    <property type="project" value="UniProtKB-KW"/>
</dbReference>
<dbReference type="UniPathway" id="UPA00057">
    <property type="reaction ID" value="UER00098"/>
</dbReference>
<sequence length="292" mass="31629">MTEKIGIGKAHSKIILMGEHSVVYGFPAIALPLKDIEVTCLIKEAKEKLKFDFYDTLSTAIYSALDYLHIKDKPISYEIISQVPQKRGMGSSAAVSIAAIRAVFDYFDQPLSDKELEILVNKAEIIAHTNPSGLDAKTCLSDQAITFIRNVGFKSFSVDLNAFLIIADTGIHGHTREAVNKVAKHEESNLPHLANLGRLAEIVQEAITQKDIQTIGQAMSQAHQELKAIGVSIQEADHLVEVALANKAIGAKMSGGGLGGCIIALTDSQKEAQAISEKLLEEGAVNTWIQKL</sequence>
<evidence type="ECO:0000256" key="4">
    <source>
        <dbReference type="ARBA" id="ARBA00022741"/>
    </source>
</evidence>
<keyword evidence="13" id="KW-1185">Reference proteome</keyword>
<accession>A0A1L8MPH7</accession>
<reference evidence="13" key="1">
    <citation type="submission" date="2016-06" db="EMBL/GenBank/DDBJ databases">
        <authorList>
            <person name="de Vries S.P.W."/>
            <person name="Hadjirin N.F."/>
            <person name="Lay E.M."/>
            <person name="Zadoks R.N."/>
            <person name="Peacock S.J."/>
            <person name="Parkhill J."/>
            <person name="Grant A.J."/>
            <person name="Mcdougall S."/>
            <person name="Holmes M.A."/>
        </authorList>
    </citation>
    <scope>NUCLEOTIDE SEQUENCE [LARGE SCALE GENOMIC DNA]</scope>
    <source>
        <strain evidence="13">NZ1587</strain>
    </source>
</reference>
<gene>
    <name evidence="12" type="ORF">A9Q68_03295</name>
</gene>
<keyword evidence="6" id="KW-0067">ATP-binding</keyword>
<dbReference type="AlphaFoldDB" id="A0A1L8MPH7"/>
<evidence type="ECO:0000256" key="8">
    <source>
        <dbReference type="ARBA" id="ARBA00023098"/>
    </source>
</evidence>
<dbReference type="SUPFAM" id="SSF55060">
    <property type="entry name" value="GHMP Kinase, C-terminal domain"/>
    <property type="match status" value="1"/>
</dbReference>
<dbReference type="Gene3D" id="3.30.230.10">
    <property type="match status" value="1"/>
</dbReference>